<dbReference type="EMBL" id="CCYD01000610">
    <property type="protein sequence ID" value="CEG42030.1"/>
    <property type="molecule type" value="Genomic_DNA"/>
</dbReference>
<dbReference type="RefSeq" id="XP_024578399.1">
    <property type="nucleotide sequence ID" value="XM_024727865.1"/>
</dbReference>
<accession>A0A0P1AM06</accession>
<evidence type="ECO:0000313" key="2">
    <source>
        <dbReference type="Proteomes" id="UP000054928"/>
    </source>
</evidence>
<protein>
    <submittedName>
        <fullName evidence="1">Tkl protein kinase</fullName>
    </submittedName>
</protein>
<dbReference type="Proteomes" id="UP000054928">
    <property type="component" value="Unassembled WGS sequence"/>
</dbReference>
<sequence>MFSSVQNGDGSSDLDHRPSSLLGQRITNFFRGRFSARSSSSSAISGEYHDHHDNEHFHKFASPYAGPESMSMLISRGSGVEECSPPNNEMLGLPIVGLPSDSRQGEGRVGGRLSSLDEYDFELEGTPSDISTTYSRSSFERSSFVVPPFRLASARRQEWTDPSSSILSTLPSYLSDEKELIVIVHVAASLTPLAALAVGEVAQYYDKSNKTVYAKQHLLNLSASAWLGTEPPKFPYVLSISAGDNPSIVTNKLLVGAKVLGSCYEPTRNTLDRLMLPTSKIFYSRGGMQSNGEDEMMDALLDALRDLRGTGAENAKYRASASKISMTGQDGGHLVFLLRDFDILDDRELERWLRWTCHVLHDELAYVIFLTTSCVTPAKIQRIQERWLASGDFEDVRDFVGILLRPAYGLVDSSSAEEKLRDLSDLHGLDLYSCKHTFETTTAYGDHHGTVAIESHTKRVAGPDYILKTTGNWWSDIDEICQRLKQNNLNDLADEEDRLTLIQDVCSNFVQETQVNLLEALHLDMNLCSRKFPASDKFVLGENAPSTSSETSKALRALECWKCLESVSQMTPVTGGNSLINLPQQILNQKDKTPHNCINPIVALLPFNYRKEGEQKFLDLIDQRVLFLRPKDTVDIGVIPCKSSEIVSPCWVQIRPVMKKAFETIHKNYTYFRIILELDHLAATVEIQEEIELYALQISDRRKVLSDMKRHYKLFKNSMTPAKKATRKAELALMDVELQAKDIYLDKLRSILAP</sequence>
<organism evidence="1 2">
    <name type="scientific">Plasmopara halstedii</name>
    <name type="common">Downy mildew of sunflower</name>
    <dbReference type="NCBI Taxonomy" id="4781"/>
    <lineage>
        <taxon>Eukaryota</taxon>
        <taxon>Sar</taxon>
        <taxon>Stramenopiles</taxon>
        <taxon>Oomycota</taxon>
        <taxon>Peronosporomycetes</taxon>
        <taxon>Peronosporales</taxon>
        <taxon>Peronosporaceae</taxon>
        <taxon>Plasmopara</taxon>
    </lineage>
</organism>
<reference evidence="2" key="1">
    <citation type="submission" date="2014-09" db="EMBL/GenBank/DDBJ databases">
        <authorList>
            <person name="Sharma Rahul"/>
            <person name="Thines Marco"/>
        </authorList>
    </citation>
    <scope>NUCLEOTIDE SEQUENCE [LARGE SCALE GENOMIC DNA]</scope>
</reference>
<evidence type="ECO:0000313" key="1">
    <source>
        <dbReference type="EMBL" id="CEG42030.1"/>
    </source>
</evidence>
<keyword evidence="1" id="KW-0418">Kinase</keyword>
<keyword evidence="2" id="KW-1185">Reference proteome</keyword>
<dbReference type="AlphaFoldDB" id="A0A0P1AM06"/>
<proteinExistence type="predicted"/>
<dbReference type="GeneID" id="36407392"/>
<name>A0A0P1AM06_PLAHL</name>
<dbReference type="GO" id="GO:0016301">
    <property type="term" value="F:kinase activity"/>
    <property type="evidence" value="ECO:0007669"/>
    <property type="project" value="UniProtKB-KW"/>
</dbReference>
<keyword evidence="1" id="KW-0808">Transferase</keyword>
<dbReference type="OMA" id="RWLRWTH"/>
<dbReference type="OrthoDB" id="67214at2759"/>